<evidence type="ECO:0000313" key="3">
    <source>
        <dbReference type="Proteomes" id="UP000614058"/>
    </source>
</evidence>
<feature type="chain" id="PRO_5045165957" description="Lipoprotein" evidence="1">
    <location>
        <begin position="22"/>
        <end position="68"/>
    </location>
</feature>
<feature type="signal peptide" evidence="1">
    <location>
        <begin position="1"/>
        <end position="21"/>
    </location>
</feature>
<dbReference type="RefSeq" id="WP_200522454.1">
    <property type="nucleotide sequence ID" value="NZ_JAEHNZ010000002.1"/>
</dbReference>
<keyword evidence="1" id="KW-0732">Signal</keyword>
<sequence length="68" mass="7322">MKNILLMATGSLLLAACAGTADISASPAYRARLEKIRQDCVRYYSGQDMATEGKIANCINARKASIQL</sequence>
<comment type="caution">
    <text evidence="2">The sequence shown here is derived from an EMBL/GenBank/DDBJ whole genome shotgun (WGS) entry which is preliminary data.</text>
</comment>
<reference evidence="2 3" key="1">
    <citation type="journal article" date="2021" name="Pathogens">
        <title>Isolation and Characterization of Kingella bonacorsii sp. nov., A Novel Kingella Species Detected in a Stable Periodontitis Subject.</title>
        <authorList>
            <person name="Antezack A."/>
            <person name="Boxberger M."/>
            <person name="Rolland C."/>
            <person name="Monnet-Corti V."/>
            <person name="La Scola B."/>
        </authorList>
    </citation>
    <scope>NUCLEOTIDE SEQUENCE [LARGE SCALE GENOMIC DNA]</scope>
    <source>
        <strain evidence="2 3">Marseille-Q4569</strain>
    </source>
</reference>
<evidence type="ECO:0000256" key="1">
    <source>
        <dbReference type="SAM" id="SignalP"/>
    </source>
</evidence>
<name>A0ABS1BSV8_9NEIS</name>
<organism evidence="2 3">
    <name type="scientific">Kingella bonacorsii</name>
    <dbReference type="NCBI Taxonomy" id="2796361"/>
    <lineage>
        <taxon>Bacteria</taxon>
        <taxon>Pseudomonadati</taxon>
        <taxon>Pseudomonadota</taxon>
        <taxon>Betaproteobacteria</taxon>
        <taxon>Neisseriales</taxon>
        <taxon>Neisseriaceae</taxon>
        <taxon>Kingella</taxon>
    </lineage>
</organism>
<dbReference type="EMBL" id="JAEHNZ010000002">
    <property type="protein sequence ID" value="MBK0396339.1"/>
    <property type="molecule type" value="Genomic_DNA"/>
</dbReference>
<protein>
    <recommendedName>
        <fullName evidence="4">Lipoprotein</fullName>
    </recommendedName>
</protein>
<evidence type="ECO:0008006" key="4">
    <source>
        <dbReference type="Google" id="ProtNLM"/>
    </source>
</evidence>
<dbReference type="Proteomes" id="UP000614058">
    <property type="component" value="Unassembled WGS sequence"/>
</dbReference>
<accession>A0ABS1BSV8</accession>
<proteinExistence type="predicted"/>
<dbReference type="PROSITE" id="PS51257">
    <property type="entry name" value="PROKAR_LIPOPROTEIN"/>
    <property type="match status" value="1"/>
</dbReference>
<gene>
    <name evidence="2" type="ORF">JDW22_07035</name>
</gene>
<evidence type="ECO:0000313" key="2">
    <source>
        <dbReference type="EMBL" id="MBK0396339.1"/>
    </source>
</evidence>
<keyword evidence="3" id="KW-1185">Reference proteome</keyword>